<keyword evidence="8" id="KW-0368">Histidine biosynthesis</keyword>
<dbReference type="Gene3D" id="3.40.640.10">
    <property type="entry name" value="Type I PLP-dependent aspartate aminotransferase-like (Major domain)"/>
    <property type="match status" value="1"/>
</dbReference>
<evidence type="ECO:0000256" key="2">
    <source>
        <dbReference type="ARBA" id="ARBA00005011"/>
    </source>
</evidence>
<feature type="domain" description="Aminotransferase class I/classII large" evidence="11">
    <location>
        <begin position="73"/>
        <end position="397"/>
    </location>
</feature>
<evidence type="ECO:0000256" key="10">
    <source>
        <dbReference type="ARBA" id="ARBA00047481"/>
    </source>
</evidence>
<name>A0A1Y5HXB1_OSTTA</name>
<dbReference type="Proteomes" id="UP000195557">
    <property type="component" value="Unassembled WGS sequence"/>
</dbReference>
<organism evidence="12">
    <name type="scientific">Ostreococcus tauri</name>
    <name type="common">Marine green alga</name>
    <dbReference type="NCBI Taxonomy" id="70448"/>
    <lineage>
        <taxon>Eukaryota</taxon>
        <taxon>Viridiplantae</taxon>
        <taxon>Chlorophyta</taxon>
        <taxon>Mamiellophyceae</taxon>
        <taxon>Mamiellales</taxon>
        <taxon>Bathycoccaceae</taxon>
        <taxon>Ostreococcus</taxon>
    </lineage>
</organism>
<protein>
    <recommendedName>
        <fullName evidence="3">histidinol-phosphate transaminase</fullName>
        <ecNumber evidence="3">2.6.1.9</ecNumber>
    </recommendedName>
    <alternativeName>
        <fullName evidence="9">Imidazole acetol-phosphate transaminase</fullName>
    </alternativeName>
</protein>
<comment type="cofactor">
    <cofactor evidence="1">
        <name>pyridoxal 5'-phosphate</name>
        <dbReference type="ChEBI" id="CHEBI:597326"/>
    </cofactor>
</comment>
<dbReference type="Pfam" id="PF00155">
    <property type="entry name" value="Aminotran_1_2"/>
    <property type="match status" value="1"/>
</dbReference>
<dbReference type="AlphaFoldDB" id="A0A1Y5HXB1"/>
<gene>
    <name evidence="12" type="ORF">BE221DRAFT_201941</name>
</gene>
<dbReference type="InterPro" id="IPR004839">
    <property type="entry name" value="Aminotransferase_I/II_large"/>
</dbReference>
<keyword evidence="4" id="KW-0032">Aminotransferase</keyword>
<evidence type="ECO:0000259" key="11">
    <source>
        <dbReference type="Pfam" id="PF00155"/>
    </source>
</evidence>
<dbReference type="HAMAP" id="MF_01023">
    <property type="entry name" value="HisC_aminotrans_2"/>
    <property type="match status" value="1"/>
</dbReference>
<evidence type="ECO:0000313" key="12">
    <source>
        <dbReference type="EMBL" id="OUS41921.1"/>
    </source>
</evidence>
<comment type="pathway">
    <text evidence="2">Amino-acid biosynthesis; L-histidine biosynthesis; L-histidine from 5-phospho-alpha-D-ribose 1-diphosphate: step 7/9.</text>
</comment>
<dbReference type="GO" id="GO:0004400">
    <property type="term" value="F:histidinol-phosphate transaminase activity"/>
    <property type="evidence" value="ECO:0007669"/>
    <property type="project" value="UniProtKB-EC"/>
</dbReference>
<dbReference type="InterPro" id="IPR015424">
    <property type="entry name" value="PyrdxlP-dep_Trfase"/>
</dbReference>
<dbReference type="SUPFAM" id="SSF53383">
    <property type="entry name" value="PLP-dependent transferases"/>
    <property type="match status" value="1"/>
</dbReference>
<dbReference type="NCBIfam" id="TIGR01141">
    <property type="entry name" value="hisC"/>
    <property type="match status" value="1"/>
</dbReference>
<reference evidence="12" key="1">
    <citation type="submission" date="2017-04" db="EMBL/GenBank/DDBJ databases">
        <title>Population genomics of picophytoplankton unveils novel chromosome hypervariability.</title>
        <authorList>
            <consortium name="DOE Joint Genome Institute"/>
            <person name="Blanc-Mathieu R."/>
            <person name="Krasovec M."/>
            <person name="Hebrard M."/>
            <person name="Yau S."/>
            <person name="Desgranges E."/>
            <person name="Martin J."/>
            <person name="Schackwitz W."/>
            <person name="Kuo A."/>
            <person name="Salin G."/>
            <person name="Donnadieu C."/>
            <person name="Desdevises Y."/>
            <person name="Sanchez-Ferandin S."/>
            <person name="Moreau H."/>
            <person name="Rivals E."/>
            <person name="Grigoriev I.V."/>
            <person name="Grimsley N."/>
            <person name="Eyre-Walker A."/>
            <person name="Piganeau G."/>
        </authorList>
    </citation>
    <scope>NUCLEOTIDE SEQUENCE [LARGE SCALE GENOMIC DNA]</scope>
    <source>
        <strain evidence="12">RCC 1115</strain>
    </source>
</reference>
<evidence type="ECO:0000256" key="9">
    <source>
        <dbReference type="ARBA" id="ARBA00030262"/>
    </source>
</evidence>
<keyword evidence="7" id="KW-0663">Pyridoxal phosphate</keyword>
<dbReference type="InterPro" id="IPR015421">
    <property type="entry name" value="PyrdxlP-dep_Trfase_major"/>
</dbReference>
<dbReference type="EMBL" id="KZ155839">
    <property type="protein sequence ID" value="OUS41921.1"/>
    <property type="molecule type" value="Genomic_DNA"/>
</dbReference>
<dbReference type="PANTHER" id="PTHR42885:SF2">
    <property type="entry name" value="HISTIDINOL-PHOSPHATE AMINOTRANSFERASE"/>
    <property type="match status" value="1"/>
</dbReference>
<dbReference type="PANTHER" id="PTHR42885">
    <property type="entry name" value="HISTIDINOL-PHOSPHATE AMINOTRANSFERASE-RELATED"/>
    <property type="match status" value="1"/>
</dbReference>
<dbReference type="GO" id="GO:0030170">
    <property type="term" value="F:pyridoxal phosphate binding"/>
    <property type="evidence" value="ECO:0007669"/>
    <property type="project" value="InterPro"/>
</dbReference>
<dbReference type="Gene3D" id="3.90.1150.10">
    <property type="entry name" value="Aspartate Aminotransferase, domain 1"/>
    <property type="match status" value="1"/>
</dbReference>
<evidence type="ECO:0000256" key="7">
    <source>
        <dbReference type="ARBA" id="ARBA00022898"/>
    </source>
</evidence>
<sequence length="403" mass="45147">MTTAARARASSATLWTRIISRRSRVSSSPRKRACTRSFASTDFIRPHILELAPYKPILPLDVLSGQLGIPVEQIIKLDANENPYGPPQEVFDALANLEFPHIYPDPESRRLREKLSFECGVPSENIIVGCGADELIDLIFRVVLEPGDCIINTPPTFGMYAFDCCVNAGQIVDVPRGSAPTFKIDVEAIKAAVQENKPKMLFLTSPNNPDGTVIDEADIDELLKLPVLVVLDEAYIEFCETQSRMQAVLEHDNLIVLRTFSKRAGLAGIRVGYAGMPLWIMTYMWRVKQPYNVSAVAEVAACAALDNAEYLKKIKELLVRERERLFSELLEFDSLTPYPSQSNFILIKVLGNAEDLKNYLAREGIMVRYYSSPPQLASCIRISVGKPEHTDSLIRALQRYYSM</sequence>
<keyword evidence="5" id="KW-0028">Amino-acid biosynthesis</keyword>
<evidence type="ECO:0000256" key="1">
    <source>
        <dbReference type="ARBA" id="ARBA00001933"/>
    </source>
</evidence>
<dbReference type="CDD" id="cd00609">
    <property type="entry name" value="AAT_like"/>
    <property type="match status" value="1"/>
</dbReference>
<dbReference type="InterPro" id="IPR015422">
    <property type="entry name" value="PyrdxlP-dep_Trfase_small"/>
</dbReference>
<dbReference type="GO" id="GO:0000105">
    <property type="term" value="P:L-histidine biosynthetic process"/>
    <property type="evidence" value="ECO:0007669"/>
    <property type="project" value="UniProtKB-KW"/>
</dbReference>
<evidence type="ECO:0000256" key="3">
    <source>
        <dbReference type="ARBA" id="ARBA00012748"/>
    </source>
</evidence>
<dbReference type="EC" id="2.6.1.9" evidence="3"/>
<comment type="catalytic activity">
    <reaction evidence="10">
        <text>L-histidinol phosphate + 2-oxoglutarate = 3-(imidazol-4-yl)-2-oxopropyl phosphate + L-glutamate</text>
        <dbReference type="Rhea" id="RHEA:23744"/>
        <dbReference type="ChEBI" id="CHEBI:16810"/>
        <dbReference type="ChEBI" id="CHEBI:29985"/>
        <dbReference type="ChEBI" id="CHEBI:57766"/>
        <dbReference type="ChEBI" id="CHEBI:57980"/>
        <dbReference type="EC" id="2.6.1.9"/>
    </reaction>
</comment>
<evidence type="ECO:0000256" key="6">
    <source>
        <dbReference type="ARBA" id="ARBA00022679"/>
    </source>
</evidence>
<evidence type="ECO:0000256" key="5">
    <source>
        <dbReference type="ARBA" id="ARBA00022605"/>
    </source>
</evidence>
<keyword evidence="6 12" id="KW-0808">Transferase</keyword>
<evidence type="ECO:0000256" key="4">
    <source>
        <dbReference type="ARBA" id="ARBA00022576"/>
    </source>
</evidence>
<proteinExistence type="inferred from homology"/>
<dbReference type="InterPro" id="IPR005861">
    <property type="entry name" value="HisP_aminotrans"/>
</dbReference>
<evidence type="ECO:0000256" key="8">
    <source>
        <dbReference type="ARBA" id="ARBA00023102"/>
    </source>
</evidence>
<accession>A0A1Y5HXB1</accession>